<evidence type="ECO:0000313" key="5">
    <source>
        <dbReference type="Proteomes" id="UP001230188"/>
    </source>
</evidence>
<organism evidence="4 5">
    <name type="scientific">Chrysophaeum taylorii</name>
    <dbReference type="NCBI Taxonomy" id="2483200"/>
    <lineage>
        <taxon>Eukaryota</taxon>
        <taxon>Sar</taxon>
        <taxon>Stramenopiles</taxon>
        <taxon>Ochrophyta</taxon>
        <taxon>Pelagophyceae</taxon>
        <taxon>Pelagomonadales</taxon>
        <taxon>Pelagomonadaceae</taxon>
        <taxon>Chrysophaeum</taxon>
    </lineage>
</organism>
<proteinExistence type="predicted"/>
<evidence type="ECO:0000256" key="2">
    <source>
        <dbReference type="ARBA" id="ARBA00023242"/>
    </source>
</evidence>
<dbReference type="AlphaFoldDB" id="A0AAD7UDY5"/>
<evidence type="ECO:0000313" key="4">
    <source>
        <dbReference type="EMBL" id="KAJ8601988.1"/>
    </source>
</evidence>
<feature type="compositionally biased region" description="Pro residues" evidence="3">
    <location>
        <begin position="296"/>
        <end position="310"/>
    </location>
</feature>
<protein>
    <recommendedName>
        <fullName evidence="6">Histone deacetylase interacting domain-containing protein</fullName>
    </recommendedName>
</protein>
<accession>A0AAD7UDY5</accession>
<dbReference type="SUPFAM" id="SSF47762">
    <property type="entry name" value="PAH2 domain"/>
    <property type="match status" value="1"/>
</dbReference>
<comment type="caution">
    <text evidence="4">The sequence shown here is derived from an EMBL/GenBank/DDBJ whole genome shotgun (WGS) entry which is preliminary data.</text>
</comment>
<dbReference type="GO" id="GO:0005634">
    <property type="term" value="C:nucleus"/>
    <property type="evidence" value="ECO:0007669"/>
    <property type="project" value="UniProtKB-SubCell"/>
</dbReference>
<reference evidence="4" key="1">
    <citation type="submission" date="2023-01" db="EMBL/GenBank/DDBJ databases">
        <title>Metagenome sequencing of chrysophaentin producing Chrysophaeum taylorii.</title>
        <authorList>
            <person name="Davison J."/>
            <person name="Bewley C."/>
        </authorList>
    </citation>
    <scope>NUCLEOTIDE SEQUENCE</scope>
    <source>
        <strain evidence="4">NIES-1699</strain>
    </source>
</reference>
<dbReference type="Gene3D" id="1.20.1160.11">
    <property type="entry name" value="Paired amphipathic helix"/>
    <property type="match status" value="1"/>
</dbReference>
<feature type="compositionally biased region" description="Pro residues" evidence="3">
    <location>
        <begin position="252"/>
        <end position="266"/>
    </location>
</feature>
<evidence type="ECO:0000256" key="3">
    <source>
        <dbReference type="SAM" id="MobiDB-lite"/>
    </source>
</evidence>
<comment type="subcellular location">
    <subcellularLocation>
        <location evidence="1">Nucleus</location>
    </subcellularLocation>
</comment>
<dbReference type="InterPro" id="IPR036600">
    <property type="entry name" value="PAH_sf"/>
</dbReference>
<keyword evidence="5" id="KW-1185">Reference proteome</keyword>
<feature type="compositionally biased region" description="Pro residues" evidence="3">
    <location>
        <begin position="273"/>
        <end position="284"/>
    </location>
</feature>
<dbReference type="InterPro" id="IPR003822">
    <property type="entry name" value="PAH"/>
</dbReference>
<name>A0AAD7UDY5_9STRA</name>
<gene>
    <name evidence="4" type="ORF">CTAYLR_002723</name>
</gene>
<dbReference type="Proteomes" id="UP001230188">
    <property type="component" value="Unassembled WGS sequence"/>
</dbReference>
<dbReference type="GO" id="GO:0006355">
    <property type="term" value="P:regulation of DNA-templated transcription"/>
    <property type="evidence" value="ECO:0007669"/>
    <property type="project" value="InterPro"/>
</dbReference>
<feature type="region of interest" description="Disordered" evidence="3">
    <location>
        <begin position="246"/>
        <end position="310"/>
    </location>
</feature>
<evidence type="ECO:0000256" key="1">
    <source>
        <dbReference type="ARBA" id="ARBA00004123"/>
    </source>
</evidence>
<sequence length="310" mass="34033">MLRRRTARIRIGPGFQAMLPQDAEADAVVETVEVWSGSRAPPDLDVEGFLRRAKTLVVKPGLHVLPADDGVYLGFLHDAGYDVAAVIEKFLTLPGVVESAWQPREIADLDAALAKHDDDLRRVAPSVPDKTFGQVVAFVSRARRDLGHRQPGLSRAQPRPAKRPRDLDLALNLNHPADCYKVCKLFLDAASKELDPTTFNSFLHFLRLFDQRIIARQALAAQVSRLLQHHPKVRDAFQFFILVPQQQEQHQHPPPQQHHQPRPPPECGSTSTPPRPLAPLPPPVDNASAAAAALPSAPPPAAAAAPLPPR</sequence>
<evidence type="ECO:0008006" key="6">
    <source>
        <dbReference type="Google" id="ProtNLM"/>
    </source>
</evidence>
<dbReference type="EMBL" id="JAQMWT010000391">
    <property type="protein sequence ID" value="KAJ8601988.1"/>
    <property type="molecule type" value="Genomic_DNA"/>
</dbReference>
<dbReference type="Pfam" id="PF02671">
    <property type="entry name" value="PAH"/>
    <property type="match status" value="1"/>
</dbReference>
<keyword evidence="2" id="KW-0539">Nucleus</keyword>